<proteinExistence type="predicted"/>
<dbReference type="AlphaFoldDB" id="A0A8J0QMD4"/>
<keyword evidence="6 9" id="KW-0238">DNA-binding</keyword>
<protein>
    <recommendedName>
        <fullName evidence="8">THAP domain-containing protein 5</fullName>
    </recommendedName>
</protein>
<dbReference type="GO" id="GO:0008270">
    <property type="term" value="F:zinc ion binding"/>
    <property type="evidence" value="ECO:0007669"/>
    <property type="project" value="UniProtKB-KW"/>
</dbReference>
<evidence type="ECO:0000256" key="7">
    <source>
        <dbReference type="ARBA" id="ARBA00023242"/>
    </source>
</evidence>
<dbReference type="SMART" id="SM00692">
    <property type="entry name" value="DM3"/>
    <property type="match status" value="1"/>
</dbReference>
<gene>
    <name evidence="12 13" type="primary">thap5</name>
</gene>
<dbReference type="Pfam" id="PF05485">
    <property type="entry name" value="THAP"/>
    <property type="match status" value="1"/>
</dbReference>
<evidence type="ECO:0000256" key="6">
    <source>
        <dbReference type="ARBA" id="ARBA00023125"/>
    </source>
</evidence>
<evidence type="ECO:0000256" key="5">
    <source>
        <dbReference type="ARBA" id="ARBA00023054"/>
    </source>
</evidence>
<dbReference type="PANTHER" id="PTHR46927:SF1">
    <property type="entry name" value="THAP DOMAIN-CONTAINING PROTEIN 5"/>
    <property type="match status" value="1"/>
</dbReference>
<dbReference type="Xenbase" id="XB-GENE-491348">
    <property type="gene designation" value="thap5"/>
</dbReference>
<keyword evidence="11" id="KW-1185">Reference proteome</keyword>
<evidence type="ECO:0000256" key="2">
    <source>
        <dbReference type="ARBA" id="ARBA00022723"/>
    </source>
</evidence>
<evidence type="ECO:0000256" key="9">
    <source>
        <dbReference type="PROSITE-ProRule" id="PRU00309"/>
    </source>
</evidence>
<dbReference type="OMA" id="NMKRDAW"/>
<evidence type="ECO:0000259" key="10">
    <source>
        <dbReference type="PROSITE" id="PS50950"/>
    </source>
</evidence>
<accession>A0A8J0QMD4</accession>
<keyword evidence="7" id="KW-0539">Nucleus</keyword>
<sequence length="369" mass="41843">MTRYCAATCCKNRGGQAASTKHKLSFYPFPLHDRGRLKEWLCNMKQNKWYPTKHQVLCSDHFTPDSFSMRWGIRYLKPNAIPTIFSFTNNSQDTSELDVSTKEGMQDDAEIDTDTLMSHVFCPNVTNKLNHGFDRDKYIDSDCKEVHLKNTMNGIIISDSKATDLYFPNSDYEIQAQLMTSSKSCQTSSENVIVSSVEDLICQNNQVCFELQTDQNYVTENVQEDHYSNVQKETLSLGLVKQSSKQMAADKNSVLTLIVPGGLAGNVISNNHQFTSLEKLGFENDAQSTSEILESEHSYCRQTTDRHYLWQKIAKLQSKIAVLEVQENATLSRLKSLESLITQLKQENLLSDEKLKILENCSSVDIAIV</sequence>
<keyword evidence="4" id="KW-0862">Zinc</keyword>
<dbReference type="GO" id="GO:0003677">
    <property type="term" value="F:DNA binding"/>
    <property type="evidence" value="ECO:0007669"/>
    <property type="project" value="UniProtKB-UniRule"/>
</dbReference>
<dbReference type="SUPFAM" id="SSF57716">
    <property type="entry name" value="Glucocorticoid receptor-like (DNA-binding domain)"/>
    <property type="match status" value="1"/>
</dbReference>
<evidence type="ECO:0000313" key="11">
    <source>
        <dbReference type="Proteomes" id="UP000008143"/>
    </source>
</evidence>
<evidence type="ECO:0000256" key="4">
    <source>
        <dbReference type="ARBA" id="ARBA00022833"/>
    </source>
</evidence>
<dbReference type="PANTHER" id="PTHR46927">
    <property type="entry name" value="AGAP005574-PA"/>
    <property type="match status" value="1"/>
</dbReference>
<keyword evidence="2" id="KW-0479">Metal-binding</keyword>
<dbReference type="GO" id="GO:0005634">
    <property type="term" value="C:nucleus"/>
    <property type="evidence" value="ECO:0000318"/>
    <property type="project" value="GO_Central"/>
</dbReference>
<dbReference type="InterPro" id="IPR052224">
    <property type="entry name" value="THAP_domain_protein"/>
</dbReference>
<reference evidence="12" key="1">
    <citation type="submission" date="2025-08" db="UniProtKB">
        <authorList>
            <consortium name="RefSeq"/>
        </authorList>
    </citation>
    <scope>IDENTIFICATION</scope>
    <source>
        <strain evidence="12">Nigerian</strain>
        <tissue evidence="12">Liver and blood</tissue>
    </source>
</reference>
<evidence type="ECO:0000256" key="3">
    <source>
        <dbReference type="ARBA" id="ARBA00022771"/>
    </source>
</evidence>
<evidence type="ECO:0000313" key="12">
    <source>
        <dbReference type="RefSeq" id="XP_002932859.2"/>
    </source>
</evidence>
<dbReference type="GeneID" id="100487932"/>
<keyword evidence="5" id="KW-0175">Coiled coil</keyword>
<name>A0A8J0QMD4_XENTR</name>
<dbReference type="CTD" id="168451"/>
<evidence type="ECO:0000256" key="8">
    <source>
        <dbReference type="ARBA" id="ARBA00039526"/>
    </source>
</evidence>
<dbReference type="OrthoDB" id="5982876at2759"/>
<dbReference type="InterPro" id="IPR006612">
    <property type="entry name" value="THAP_Znf"/>
</dbReference>
<evidence type="ECO:0000313" key="13">
    <source>
        <dbReference type="Xenbase" id="XB-GENE-491348"/>
    </source>
</evidence>
<dbReference type="KEGG" id="xtr:100487932"/>
<dbReference type="Proteomes" id="UP000008143">
    <property type="component" value="Chromosome 3"/>
</dbReference>
<dbReference type="RefSeq" id="XP_002932859.2">
    <property type="nucleotide sequence ID" value="XM_002932813.5"/>
</dbReference>
<evidence type="ECO:0000256" key="1">
    <source>
        <dbReference type="ARBA" id="ARBA00004123"/>
    </source>
</evidence>
<dbReference type="PROSITE" id="PS50950">
    <property type="entry name" value="ZF_THAP"/>
    <property type="match status" value="1"/>
</dbReference>
<feature type="domain" description="THAP-type" evidence="10">
    <location>
        <begin position="1"/>
        <end position="85"/>
    </location>
</feature>
<organism evidence="11 12">
    <name type="scientific">Xenopus tropicalis</name>
    <name type="common">Western clawed frog</name>
    <name type="synonym">Silurana tropicalis</name>
    <dbReference type="NCBI Taxonomy" id="8364"/>
    <lineage>
        <taxon>Eukaryota</taxon>
        <taxon>Metazoa</taxon>
        <taxon>Chordata</taxon>
        <taxon>Craniata</taxon>
        <taxon>Vertebrata</taxon>
        <taxon>Euteleostomi</taxon>
        <taxon>Amphibia</taxon>
        <taxon>Batrachia</taxon>
        <taxon>Anura</taxon>
        <taxon>Pipoidea</taxon>
        <taxon>Pipidae</taxon>
        <taxon>Xenopodinae</taxon>
        <taxon>Xenopus</taxon>
        <taxon>Silurana</taxon>
    </lineage>
</organism>
<comment type="subcellular location">
    <subcellularLocation>
        <location evidence="1">Nucleus</location>
    </subcellularLocation>
</comment>
<keyword evidence="3 9" id="KW-0863">Zinc-finger</keyword>
<dbReference type="AGR" id="Xenbase:XB-GENE-491348"/>
<dbReference type="SMART" id="SM00980">
    <property type="entry name" value="THAP"/>
    <property type="match status" value="1"/>
</dbReference>